<evidence type="ECO:0000256" key="2">
    <source>
        <dbReference type="ARBA" id="ARBA00022472"/>
    </source>
</evidence>
<name>A0A9N7NJ46_STRHE</name>
<dbReference type="Gene3D" id="1.25.70.10">
    <property type="entry name" value="Transcription termination factor 3, mitochondrial"/>
    <property type="match status" value="2"/>
</dbReference>
<evidence type="ECO:0000256" key="3">
    <source>
        <dbReference type="ARBA" id="ARBA00022946"/>
    </source>
</evidence>
<dbReference type="GO" id="GO:0003676">
    <property type="term" value="F:nucleic acid binding"/>
    <property type="evidence" value="ECO:0007669"/>
    <property type="project" value="InterPro"/>
</dbReference>
<keyword evidence="5" id="KW-1185">Reference proteome</keyword>
<dbReference type="FunFam" id="1.25.70.10:FF:000001">
    <property type="entry name" value="Mitochondrial transcription termination factor-like"/>
    <property type="match status" value="1"/>
</dbReference>
<dbReference type="PANTHER" id="PTHR13068:SF173">
    <property type="entry name" value="EMB|CAB62602.1"/>
    <property type="match status" value="1"/>
</dbReference>
<dbReference type="AlphaFoldDB" id="A0A9N7NJ46"/>
<protein>
    <submittedName>
        <fullName evidence="4">Mitochondrial transcription termination factor family protein</fullName>
    </submittedName>
</protein>
<evidence type="ECO:0000313" key="4">
    <source>
        <dbReference type="EMBL" id="CAA0831855.1"/>
    </source>
</evidence>
<dbReference type="InterPro" id="IPR003690">
    <property type="entry name" value="MTERF"/>
</dbReference>
<comment type="similarity">
    <text evidence="1">Belongs to the mTERF family.</text>
</comment>
<keyword evidence="2" id="KW-0805">Transcription regulation</keyword>
<dbReference type="EMBL" id="CACSLK010027833">
    <property type="protein sequence ID" value="CAA0831855.1"/>
    <property type="molecule type" value="Genomic_DNA"/>
</dbReference>
<keyword evidence="2" id="KW-0804">Transcription</keyword>
<reference evidence="4" key="1">
    <citation type="submission" date="2019-12" db="EMBL/GenBank/DDBJ databases">
        <authorList>
            <person name="Scholes J."/>
        </authorList>
    </citation>
    <scope>NUCLEOTIDE SEQUENCE</scope>
</reference>
<dbReference type="GO" id="GO:0006353">
    <property type="term" value="P:DNA-templated transcription termination"/>
    <property type="evidence" value="ECO:0007669"/>
    <property type="project" value="UniProtKB-KW"/>
</dbReference>
<keyword evidence="3" id="KW-0809">Transit peptide</keyword>
<dbReference type="Proteomes" id="UP001153555">
    <property type="component" value="Unassembled WGS sequence"/>
</dbReference>
<dbReference type="OrthoDB" id="637682at2759"/>
<accession>A0A9N7NJ46</accession>
<evidence type="ECO:0000313" key="5">
    <source>
        <dbReference type="Proteomes" id="UP001153555"/>
    </source>
</evidence>
<dbReference type="PANTHER" id="PTHR13068">
    <property type="entry name" value="CGI-12 PROTEIN-RELATED"/>
    <property type="match status" value="1"/>
</dbReference>
<evidence type="ECO:0000256" key="1">
    <source>
        <dbReference type="ARBA" id="ARBA00007692"/>
    </source>
</evidence>
<organism evidence="4 5">
    <name type="scientific">Striga hermonthica</name>
    <name type="common">Purple witchweed</name>
    <name type="synonym">Buchnera hermonthica</name>
    <dbReference type="NCBI Taxonomy" id="68872"/>
    <lineage>
        <taxon>Eukaryota</taxon>
        <taxon>Viridiplantae</taxon>
        <taxon>Streptophyta</taxon>
        <taxon>Embryophyta</taxon>
        <taxon>Tracheophyta</taxon>
        <taxon>Spermatophyta</taxon>
        <taxon>Magnoliopsida</taxon>
        <taxon>eudicotyledons</taxon>
        <taxon>Gunneridae</taxon>
        <taxon>Pentapetalae</taxon>
        <taxon>asterids</taxon>
        <taxon>lamiids</taxon>
        <taxon>Lamiales</taxon>
        <taxon>Orobanchaceae</taxon>
        <taxon>Buchnereae</taxon>
        <taxon>Striga</taxon>
    </lineage>
</organism>
<dbReference type="SMART" id="SM00733">
    <property type="entry name" value="Mterf"/>
    <property type="match status" value="6"/>
</dbReference>
<dbReference type="InterPro" id="IPR038538">
    <property type="entry name" value="MTERF_sf"/>
</dbReference>
<keyword evidence="2" id="KW-0806">Transcription termination</keyword>
<sequence>MMMMMMMVKSKSPHQVHSLLVRTSMLQDPRVDSLLYSVTNFLVTYQKRAHSTSTSPDLSSKNPLLTDFLMKSLEFPHHKAATISSRFPRESTQKPELVIRYFKSLGLSTAHMQSAVRRQPLVLYADVDKILKPKVDFCQELGLRGPHLPILISKNPKLLTSSLDKKLKPSIGVIKRVLECYRGKSTDDEINLLLFQILSRYSWDIGNETRLESNIAYLKSCGIVGSQLIKLLKTELSLFSMREPELKGLVSQAVEMGFQMGSRMLVHGVQALYRNSPETISRKFELFEELGFRKEECSLMFVKSPVVFMASEDKLRRSVDFFINTLGFNRSLLVGSPFLLNFSLERRMVPRLKVMEMVKSRGVLKRHPSFVTVLLMTEDKFVNQFVSKYAKDLKVAYDKWRLGSS</sequence>
<gene>
    <name evidence="4" type="ORF">SHERM_27167</name>
</gene>
<dbReference type="Pfam" id="PF02536">
    <property type="entry name" value="mTERF"/>
    <property type="match status" value="1"/>
</dbReference>
<proteinExistence type="inferred from homology"/>
<comment type="caution">
    <text evidence="4">The sequence shown here is derived from an EMBL/GenBank/DDBJ whole genome shotgun (WGS) entry which is preliminary data.</text>
</comment>